<dbReference type="GO" id="GO:0003700">
    <property type="term" value="F:DNA-binding transcription factor activity"/>
    <property type="evidence" value="ECO:0007669"/>
    <property type="project" value="InterPro"/>
</dbReference>
<dbReference type="PANTHER" id="PTHR30579:SF8">
    <property type="entry name" value="HTH-TYPE TRANSCRIPTIONAL REGULATOR HDFR"/>
    <property type="match status" value="1"/>
</dbReference>
<evidence type="ECO:0000256" key="1">
    <source>
        <dbReference type="ARBA" id="ARBA00009437"/>
    </source>
</evidence>
<evidence type="ECO:0000256" key="2">
    <source>
        <dbReference type="ARBA" id="ARBA00023015"/>
    </source>
</evidence>
<evidence type="ECO:0000313" key="6">
    <source>
        <dbReference type="EMBL" id="TXS89311.1"/>
    </source>
</evidence>
<organism evidence="6 7">
    <name type="scientific">Parahaliea aestuarii</name>
    <dbReference type="NCBI Taxonomy" id="1852021"/>
    <lineage>
        <taxon>Bacteria</taxon>
        <taxon>Pseudomonadati</taxon>
        <taxon>Pseudomonadota</taxon>
        <taxon>Gammaproteobacteria</taxon>
        <taxon>Cellvibrionales</taxon>
        <taxon>Halieaceae</taxon>
        <taxon>Parahaliea</taxon>
    </lineage>
</organism>
<keyword evidence="3" id="KW-0238">DNA-binding</keyword>
<dbReference type="PROSITE" id="PS50931">
    <property type="entry name" value="HTH_LYSR"/>
    <property type="match status" value="1"/>
</dbReference>
<feature type="domain" description="HTH lysR-type" evidence="5">
    <location>
        <begin position="4"/>
        <end position="61"/>
    </location>
</feature>
<accession>A0A5C8ZPL3</accession>
<dbReference type="EMBL" id="VRYZ01000009">
    <property type="protein sequence ID" value="TXS89311.1"/>
    <property type="molecule type" value="Genomic_DNA"/>
</dbReference>
<dbReference type="InterPro" id="IPR000847">
    <property type="entry name" value="LysR_HTH_N"/>
</dbReference>
<comment type="similarity">
    <text evidence="1">Belongs to the LysR transcriptional regulatory family.</text>
</comment>
<dbReference type="Gene3D" id="1.10.10.10">
    <property type="entry name" value="Winged helix-like DNA-binding domain superfamily/Winged helix DNA-binding domain"/>
    <property type="match status" value="1"/>
</dbReference>
<dbReference type="InterPro" id="IPR005119">
    <property type="entry name" value="LysR_subst-bd"/>
</dbReference>
<keyword evidence="4" id="KW-0804">Transcription</keyword>
<keyword evidence="2" id="KW-0805">Transcription regulation</keyword>
<reference evidence="6 7" key="1">
    <citation type="submission" date="2019-08" db="EMBL/GenBank/DDBJ databases">
        <title>Parahaliea maris sp. nov., isolated from the surface seawater.</title>
        <authorList>
            <person name="Liu Y."/>
        </authorList>
    </citation>
    <scope>NUCLEOTIDE SEQUENCE [LARGE SCALE GENOMIC DNA]</scope>
    <source>
        <strain evidence="6 7">S2-26</strain>
    </source>
</reference>
<dbReference type="GO" id="GO:0003677">
    <property type="term" value="F:DNA binding"/>
    <property type="evidence" value="ECO:0007669"/>
    <property type="project" value="UniProtKB-KW"/>
</dbReference>
<dbReference type="PRINTS" id="PR00039">
    <property type="entry name" value="HTHLYSR"/>
</dbReference>
<dbReference type="AlphaFoldDB" id="A0A5C8ZPL3"/>
<dbReference type="InterPro" id="IPR036388">
    <property type="entry name" value="WH-like_DNA-bd_sf"/>
</dbReference>
<dbReference type="OrthoDB" id="9786526at2"/>
<dbReference type="SUPFAM" id="SSF46785">
    <property type="entry name" value="Winged helix' DNA-binding domain"/>
    <property type="match status" value="1"/>
</dbReference>
<dbReference type="SUPFAM" id="SSF53850">
    <property type="entry name" value="Periplasmic binding protein-like II"/>
    <property type="match status" value="1"/>
</dbReference>
<gene>
    <name evidence="6" type="ORF">FVW59_17490</name>
</gene>
<dbReference type="Pfam" id="PF03466">
    <property type="entry name" value="LysR_substrate"/>
    <property type="match status" value="1"/>
</dbReference>
<evidence type="ECO:0000256" key="4">
    <source>
        <dbReference type="ARBA" id="ARBA00023163"/>
    </source>
</evidence>
<dbReference type="Pfam" id="PF00126">
    <property type="entry name" value="HTH_1"/>
    <property type="match status" value="1"/>
</dbReference>
<evidence type="ECO:0000259" key="5">
    <source>
        <dbReference type="PROSITE" id="PS50931"/>
    </source>
</evidence>
<dbReference type="PANTHER" id="PTHR30579">
    <property type="entry name" value="TRANSCRIPTIONAL REGULATOR"/>
    <property type="match status" value="1"/>
</dbReference>
<dbReference type="Proteomes" id="UP000321933">
    <property type="component" value="Unassembled WGS sequence"/>
</dbReference>
<dbReference type="InterPro" id="IPR050176">
    <property type="entry name" value="LTTR"/>
</dbReference>
<sequence>MRPVDTELLRTFLEVRNTRHFGRAADNLCITQAAVSARIKQLEESLGATLFTRTRNNIQLSAEGERLVPHAETVLLALARARHEAQLGDAGQRQLRIGLRNGLWGDALQRKLAALRDSDPGLRLNLASLEPGEAVRRLLDRSLDCALLCDPPGLAELDSLAVGEFSLRLYGSAGRQSLRRAINGDYVYMDWGGSFARFHVRHFGDQALPAMSTNIVELALASIADGGACYLPAGQRQSLAGRGLLPVRGAPVHTRQLSLVFHPEASQRETIEALARRFSGLRL</sequence>
<evidence type="ECO:0000256" key="3">
    <source>
        <dbReference type="ARBA" id="ARBA00023125"/>
    </source>
</evidence>
<dbReference type="CDD" id="cd05466">
    <property type="entry name" value="PBP2_LTTR_substrate"/>
    <property type="match status" value="1"/>
</dbReference>
<dbReference type="InterPro" id="IPR036390">
    <property type="entry name" value="WH_DNA-bd_sf"/>
</dbReference>
<name>A0A5C8ZPL3_9GAMM</name>
<dbReference type="FunFam" id="1.10.10.10:FF:000001">
    <property type="entry name" value="LysR family transcriptional regulator"/>
    <property type="match status" value="1"/>
</dbReference>
<proteinExistence type="inferred from homology"/>
<dbReference type="Gene3D" id="3.40.190.10">
    <property type="entry name" value="Periplasmic binding protein-like II"/>
    <property type="match status" value="1"/>
</dbReference>
<protein>
    <submittedName>
        <fullName evidence="6">LysR family transcriptional regulator</fullName>
    </submittedName>
</protein>
<keyword evidence="7" id="KW-1185">Reference proteome</keyword>
<comment type="caution">
    <text evidence="6">The sequence shown here is derived from an EMBL/GenBank/DDBJ whole genome shotgun (WGS) entry which is preliminary data.</text>
</comment>
<evidence type="ECO:0000313" key="7">
    <source>
        <dbReference type="Proteomes" id="UP000321933"/>
    </source>
</evidence>